<dbReference type="AlphaFoldDB" id="A0A8S1ET25"/>
<dbReference type="GO" id="GO:0009408">
    <property type="term" value="P:response to heat"/>
    <property type="evidence" value="ECO:0007669"/>
    <property type="project" value="TreeGrafter"/>
</dbReference>
<accession>A0A8S1ET25</accession>
<dbReference type="GO" id="GO:0005737">
    <property type="term" value="C:cytoplasm"/>
    <property type="evidence" value="ECO:0007669"/>
    <property type="project" value="TreeGrafter"/>
</dbReference>
<keyword evidence="5" id="KW-1185">Reference proteome</keyword>
<comment type="similarity">
    <text evidence="1 2">Belongs to the small heat shock protein (HSP20) family.</text>
</comment>
<dbReference type="PROSITE" id="PS01031">
    <property type="entry name" value="SHSP"/>
    <property type="match status" value="1"/>
</dbReference>
<name>A0A8S1ET25_9PELO</name>
<gene>
    <name evidence="4" type="ORF">CBOVIS_LOCUS5323</name>
</gene>
<dbReference type="PRINTS" id="PR00299">
    <property type="entry name" value="ACRYSTALLIN"/>
</dbReference>
<dbReference type="CDD" id="cd06526">
    <property type="entry name" value="metazoan_ACD"/>
    <property type="match status" value="1"/>
</dbReference>
<dbReference type="SUPFAM" id="SSF49764">
    <property type="entry name" value="HSP20-like chaperones"/>
    <property type="match status" value="1"/>
</dbReference>
<evidence type="ECO:0000313" key="4">
    <source>
        <dbReference type="EMBL" id="CAB3402747.1"/>
    </source>
</evidence>
<dbReference type="OrthoDB" id="1431247at2759"/>
<comment type="caution">
    <text evidence="4">The sequence shown here is derived from an EMBL/GenBank/DDBJ whole genome shotgun (WGS) entry which is preliminary data.</text>
</comment>
<dbReference type="PANTHER" id="PTHR45640:SF24">
    <property type="entry name" value="SHSP DOMAIN-CONTAINING PROTEIN"/>
    <property type="match status" value="1"/>
</dbReference>
<dbReference type="Pfam" id="PF00011">
    <property type="entry name" value="HSP20"/>
    <property type="match status" value="1"/>
</dbReference>
<dbReference type="GO" id="GO:0051082">
    <property type="term" value="F:unfolded protein binding"/>
    <property type="evidence" value="ECO:0007669"/>
    <property type="project" value="TreeGrafter"/>
</dbReference>
<evidence type="ECO:0000313" key="5">
    <source>
        <dbReference type="Proteomes" id="UP000494206"/>
    </source>
</evidence>
<proteinExistence type="inferred from homology"/>
<dbReference type="PANTHER" id="PTHR45640">
    <property type="entry name" value="HEAT SHOCK PROTEIN HSP-12.2-RELATED"/>
    <property type="match status" value="1"/>
</dbReference>
<dbReference type="InterPro" id="IPR001436">
    <property type="entry name" value="Alpha-crystallin/sHSP_animal"/>
</dbReference>
<dbReference type="Proteomes" id="UP000494206">
    <property type="component" value="Unassembled WGS sequence"/>
</dbReference>
<evidence type="ECO:0000256" key="2">
    <source>
        <dbReference type="RuleBase" id="RU003616"/>
    </source>
</evidence>
<dbReference type="Gene3D" id="2.60.40.790">
    <property type="match status" value="1"/>
</dbReference>
<organism evidence="4 5">
    <name type="scientific">Caenorhabditis bovis</name>
    <dbReference type="NCBI Taxonomy" id="2654633"/>
    <lineage>
        <taxon>Eukaryota</taxon>
        <taxon>Metazoa</taxon>
        <taxon>Ecdysozoa</taxon>
        <taxon>Nematoda</taxon>
        <taxon>Chromadorea</taxon>
        <taxon>Rhabditida</taxon>
        <taxon>Rhabditina</taxon>
        <taxon>Rhabditomorpha</taxon>
        <taxon>Rhabditoidea</taxon>
        <taxon>Rhabditidae</taxon>
        <taxon>Peloderinae</taxon>
        <taxon>Caenorhabditis</taxon>
    </lineage>
</organism>
<evidence type="ECO:0000259" key="3">
    <source>
        <dbReference type="PROSITE" id="PS01031"/>
    </source>
</evidence>
<feature type="domain" description="SHSP" evidence="3">
    <location>
        <begin position="104"/>
        <end position="221"/>
    </location>
</feature>
<dbReference type="InterPro" id="IPR002068">
    <property type="entry name" value="A-crystallin/Hsp20_dom"/>
</dbReference>
<evidence type="ECO:0000256" key="1">
    <source>
        <dbReference type="PROSITE-ProRule" id="PRU00285"/>
    </source>
</evidence>
<dbReference type="GO" id="GO:0042026">
    <property type="term" value="P:protein refolding"/>
    <property type="evidence" value="ECO:0007669"/>
    <property type="project" value="TreeGrafter"/>
</dbReference>
<dbReference type="GO" id="GO:0005634">
    <property type="term" value="C:nucleus"/>
    <property type="evidence" value="ECO:0007669"/>
    <property type="project" value="TreeGrafter"/>
</dbReference>
<sequence length="230" mass="26159">MVFREFNEDDLDSYLEGSVWSEKPSAAEIFSDRPDQVITVFPSTSHINMAYGYPPKSCETTFASRRIPSVYQNEPPREYNSYSRRNEYIQPKPVSPFERSISSLNRPGSPGPVAGAGEIINTEHGFTIELDVFRFRPEEIKVVLTDDLLSITGERFEYAGDGQTLRRSFSRKYSIPEDIHLDSIRSHLTDSGILVVNGSRRGWKETNVIFHGPRQSYYSGNSYKNVISTV</sequence>
<reference evidence="4 5" key="1">
    <citation type="submission" date="2020-04" db="EMBL/GenBank/DDBJ databases">
        <authorList>
            <person name="Laetsch R D."/>
            <person name="Stevens L."/>
            <person name="Kumar S."/>
            <person name="Blaxter L. M."/>
        </authorList>
    </citation>
    <scope>NUCLEOTIDE SEQUENCE [LARGE SCALE GENOMIC DNA]</scope>
</reference>
<protein>
    <recommendedName>
        <fullName evidence="3">SHSP domain-containing protein</fullName>
    </recommendedName>
</protein>
<dbReference type="EMBL" id="CADEPM010000003">
    <property type="protein sequence ID" value="CAB3402747.1"/>
    <property type="molecule type" value="Genomic_DNA"/>
</dbReference>
<dbReference type="InterPro" id="IPR008978">
    <property type="entry name" value="HSP20-like_chaperone"/>
</dbReference>